<dbReference type="VEuPathDB" id="VectorBase:ACUA010124"/>
<dbReference type="AlphaFoldDB" id="A0A182M5Q4"/>
<reference evidence="4" key="1">
    <citation type="submission" date="2013-09" db="EMBL/GenBank/DDBJ databases">
        <title>The Genome Sequence of Anopheles culicifacies species A.</title>
        <authorList>
            <consortium name="The Broad Institute Genomics Platform"/>
            <person name="Neafsey D.E."/>
            <person name="Besansky N."/>
            <person name="Howell P."/>
            <person name="Walton C."/>
            <person name="Young S.K."/>
            <person name="Zeng Q."/>
            <person name="Gargeya S."/>
            <person name="Fitzgerald M."/>
            <person name="Haas B."/>
            <person name="Abouelleil A."/>
            <person name="Allen A.W."/>
            <person name="Alvarado L."/>
            <person name="Arachchi H.M."/>
            <person name="Berlin A.M."/>
            <person name="Chapman S.B."/>
            <person name="Gainer-Dewar J."/>
            <person name="Goldberg J."/>
            <person name="Griggs A."/>
            <person name="Gujja S."/>
            <person name="Hansen M."/>
            <person name="Howarth C."/>
            <person name="Imamovic A."/>
            <person name="Ireland A."/>
            <person name="Larimer J."/>
            <person name="McCowan C."/>
            <person name="Murphy C."/>
            <person name="Pearson M."/>
            <person name="Poon T.W."/>
            <person name="Priest M."/>
            <person name="Roberts A."/>
            <person name="Saif S."/>
            <person name="Shea T."/>
            <person name="Sisk P."/>
            <person name="Sykes S."/>
            <person name="Wortman J."/>
            <person name="Nusbaum C."/>
            <person name="Birren B."/>
        </authorList>
    </citation>
    <scope>NUCLEOTIDE SEQUENCE [LARGE SCALE GENOMIC DNA]</scope>
    <source>
        <strain evidence="4">A-37</strain>
    </source>
</reference>
<dbReference type="PANTHER" id="PTHR13287">
    <property type="entry name" value="ADIPOSE-SECRETED SIGNALING PROTEIN"/>
    <property type="match status" value="1"/>
</dbReference>
<proteinExistence type="inferred from homology"/>
<dbReference type="Pfam" id="PF15006">
    <property type="entry name" value="DUF4517"/>
    <property type="match status" value="1"/>
</dbReference>
<dbReference type="Proteomes" id="UP000075883">
    <property type="component" value="Unassembled WGS sequence"/>
</dbReference>
<evidence type="ECO:0000256" key="2">
    <source>
        <dbReference type="ARBA" id="ARBA00035300"/>
    </source>
</evidence>
<sequence>MNVFASGVLPAKRVNNVSTGLPSITNQWRVDEDGAMRLRVLKITKNTLQENKSGKEAINSKQNDVLTLTKMVDSPHHVHFDQAVINDGLHDNSIIYQIAPDGTSLTVHLGFLQINHRYRIELSVPAQAVRDAGFTVEGNSAFVAQDVAVPNVHCRLLDFPSSTVDVKGVEHFAVTIEFFAHKEKLLKEHLHLCGKEESSRRMELILVARVLGKGKGTPMLRNGIHCIGVEKTDEESEMSDWQGFSKEK</sequence>
<dbReference type="EnsemblMetazoa" id="ACUA010124-RA">
    <property type="protein sequence ID" value="ACUA010124-PA"/>
    <property type="gene ID" value="ACUA010124"/>
</dbReference>
<protein>
    <recommendedName>
        <fullName evidence="2">Adipose-secreted signaling protein</fullName>
    </recommendedName>
</protein>
<dbReference type="InterPro" id="IPR026794">
    <property type="entry name" value="ADISSP"/>
</dbReference>
<keyword evidence="4" id="KW-1185">Reference proteome</keyword>
<evidence type="ECO:0000256" key="1">
    <source>
        <dbReference type="ARBA" id="ARBA00035018"/>
    </source>
</evidence>
<dbReference type="EMBL" id="AXCM01001996">
    <property type="status" value="NOT_ANNOTATED_CDS"/>
    <property type="molecule type" value="Genomic_DNA"/>
</dbReference>
<reference evidence="3" key="2">
    <citation type="submission" date="2020-05" db="UniProtKB">
        <authorList>
            <consortium name="EnsemblMetazoa"/>
        </authorList>
    </citation>
    <scope>IDENTIFICATION</scope>
    <source>
        <strain evidence="3">A-37</strain>
    </source>
</reference>
<evidence type="ECO:0000313" key="3">
    <source>
        <dbReference type="EnsemblMetazoa" id="ACUA010124-PA"/>
    </source>
</evidence>
<comment type="similarity">
    <text evidence="1">Belongs to the ADISSP family.</text>
</comment>
<dbReference type="PANTHER" id="PTHR13287:SF2">
    <property type="entry name" value="ADIPOSE-SECRETED SIGNALING PROTEIN"/>
    <property type="match status" value="1"/>
</dbReference>
<dbReference type="STRING" id="139723.A0A182M5Q4"/>
<accession>A0A182M5Q4</accession>
<evidence type="ECO:0000313" key="4">
    <source>
        <dbReference type="Proteomes" id="UP000075883"/>
    </source>
</evidence>
<name>A0A182M5Q4_9DIPT</name>
<organism evidence="3 4">
    <name type="scientific">Anopheles culicifacies</name>
    <dbReference type="NCBI Taxonomy" id="139723"/>
    <lineage>
        <taxon>Eukaryota</taxon>
        <taxon>Metazoa</taxon>
        <taxon>Ecdysozoa</taxon>
        <taxon>Arthropoda</taxon>
        <taxon>Hexapoda</taxon>
        <taxon>Insecta</taxon>
        <taxon>Pterygota</taxon>
        <taxon>Neoptera</taxon>
        <taxon>Endopterygota</taxon>
        <taxon>Diptera</taxon>
        <taxon>Nematocera</taxon>
        <taxon>Culicoidea</taxon>
        <taxon>Culicidae</taxon>
        <taxon>Anophelinae</taxon>
        <taxon>Anopheles</taxon>
        <taxon>culicifacies species complex</taxon>
    </lineage>
</organism>